<accession>A0ABU9TZB1</accession>
<proteinExistence type="predicted"/>
<organism evidence="2 3">
    <name type="scientific">Pseudoalteromonas neustonica</name>
    <dbReference type="NCBI Taxonomy" id="1840331"/>
    <lineage>
        <taxon>Bacteria</taxon>
        <taxon>Pseudomonadati</taxon>
        <taxon>Pseudomonadota</taxon>
        <taxon>Gammaproteobacteria</taxon>
        <taxon>Alteromonadales</taxon>
        <taxon>Pseudoalteromonadaceae</taxon>
        <taxon>Pseudoalteromonas</taxon>
    </lineage>
</organism>
<comment type="caution">
    <text evidence="2">The sequence shown here is derived from an EMBL/GenBank/DDBJ whole genome shotgun (WGS) entry which is preliminary data.</text>
</comment>
<evidence type="ECO:0000313" key="2">
    <source>
        <dbReference type="EMBL" id="MEM5550129.1"/>
    </source>
</evidence>
<dbReference type="RefSeq" id="WP_342883446.1">
    <property type="nucleotide sequence ID" value="NZ_JBBMQU010000006.1"/>
</dbReference>
<gene>
    <name evidence="2" type="ORF">WNY63_05220</name>
</gene>
<protein>
    <submittedName>
        <fullName evidence="2">Zinc-ribbon domain containing protein</fullName>
    </submittedName>
</protein>
<evidence type="ECO:0000259" key="1">
    <source>
        <dbReference type="Pfam" id="PF13451"/>
    </source>
</evidence>
<evidence type="ECO:0000313" key="3">
    <source>
        <dbReference type="Proteomes" id="UP001388366"/>
    </source>
</evidence>
<dbReference type="Proteomes" id="UP001388366">
    <property type="component" value="Unassembled WGS sequence"/>
</dbReference>
<keyword evidence="3" id="KW-1185">Reference proteome</keyword>
<feature type="domain" description="Probable zinc-binding" evidence="1">
    <location>
        <begin position="25"/>
        <end position="73"/>
    </location>
</feature>
<name>A0ABU9TZB1_9GAMM</name>
<sequence length="90" mass="11193">MRYLSETRDPRKQRYCIYPRNLYIDIQKQCVDCHRPFIFFAKEQQYWFEELTFWIEAHAIKCFECTKKSREINRLQITYVNLIIKDHIAP</sequence>
<dbReference type="InterPro" id="IPR025306">
    <property type="entry name" value="Zn-bnd_dom_prob"/>
</dbReference>
<dbReference type="Pfam" id="PF13451">
    <property type="entry name" value="zf_Tbcl"/>
    <property type="match status" value="1"/>
</dbReference>
<reference evidence="2 3" key="1">
    <citation type="submission" date="2024-03" db="EMBL/GenBank/DDBJ databases">
        <title>Community enrichment and isolation of bacterial strains for fucoidan degradation.</title>
        <authorList>
            <person name="Sichert A."/>
        </authorList>
    </citation>
    <scope>NUCLEOTIDE SEQUENCE [LARGE SCALE GENOMIC DNA]</scope>
    <source>
        <strain evidence="2 3">AS81</strain>
    </source>
</reference>
<dbReference type="EMBL" id="JBBMQU010000006">
    <property type="protein sequence ID" value="MEM5550129.1"/>
    <property type="molecule type" value="Genomic_DNA"/>
</dbReference>